<comment type="similarity">
    <text evidence="1">Belongs to the 'GDSL' lipolytic enzyme family.</text>
</comment>
<sequence>MGKVVSLGAKRVVVPGNFPIGCLPIYKTAFQTNISTTYDENNCLKQLNEFSTYHNAELQNGIRKMIEQEKPNAIVIYADYYETSAHIINVVICRY</sequence>
<proteinExistence type="inferred from homology"/>
<comment type="caution">
    <text evidence="3">The sequence shown here is derived from an EMBL/GenBank/DDBJ whole genome shotgun (WGS) entry which is preliminary data.</text>
</comment>
<gene>
    <name evidence="3" type="ORF">CASFOL_040489</name>
</gene>
<dbReference type="InterPro" id="IPR001087">
    <property type="entry name" value="GDSL"/>
</dbReference>
<dbReference type="PANTHER" id="PTHR22835:SF517">
    <property type="entry name" value="GDSL-LIKE LIPASE_ACYLHYDROLASE FAMILY PROTEIN, EXPRESSED"/>
    <property type="match status" value="1"/>
</dbReference>
<keyword evidence="4" id="KW-1185">Reference proteome</keyword>
<name>A0ABD3BBS0_9LAMI</name>
<reference evidence="4" key="1">
    <citation type="journal article" date="2024" name="IScience">
        <title>Strigolactones Initiate the Formation of Haustorium-like Structures in Castilleja.</title>
        <authorList>
            <person name="Buerger M."/>
            <person name="Peterson D."/>
            <person name="Chory J."/>
        </authorList>
    </citation>
    <scope>NUCLEOTIDE SEQUENCE [LARGE SCALE GENOMIC DNA]</scope>
</reference>
<keyword evidence="2" id="KW-0325">Glycoprotein</keyword>
<accession>A0ABD3BBS0</accession>
<evidence type="ECO:0000256" key="1">
    <source>
        <dbReference type="ARBA" id="ARBA00008668"/>
    </source>
</evidence>
<dbReference type="Gene3D" id="3.40.50.1110">
    <property type="entry name" value="SGNH hydrolase"/>
    <property type="match status" value="1"/>
</dbReference>
<evidence type="ECO:0000313" key="4">
    <source>
        <dbReference type="Proteomes" id="UP001632038"/>
    </source>
</evidence>
<evidence type="ECO:0000313" key="3">
    <source>
        <dbReference type="EMBL" id="KAL3614828.1"/>
    </source>
</evidence>
<dbReference type="Pfam" id="PF00657">
    <property type="entry name" value="Lipase_GDSL"/>
    <property type="match status" value="1"/>
</dbReference>
<dbReference type="EMBL" id="JAVIJP010000100">
    <property type="protein sequence ID" value="KAL3614828.1"/>
    <property type="molecule type" value="Genomic_DNA"/>
</dbReference>
<dbReference type="Proteomes" id="UP001632038">
    <property type="component" value="Unassembled WGS sequence"/>
</dbReference>
<protein>
    <submittedName>
        <fullName evidence="3">Uncharacterized protein</fullName>
    </submittedName>
</protein>
<dbReference type="InterPro" id="IPR036514">
    <property type="entry name" value="SGNH_hydro_sf"/>
</dbReference>
<evidence type="ECO:0000256" key="2">
    <source>
        <dbReference type="ARBA" id="ARBA00023180"/>
    </source>
</evidence>
<organism evidence="3 4">
    <name type="scientific">Castilleja foliolosa</name>
    <dbReference type="NCBI Taxonomy" id="1961234"/>
    <lineage>
        <taxon>Eukaryota</taxon>
        <taxon>Viridiplantae</taxon>
        <taxon>Streptophyta</taxon>
        <taxon>Embryophyta</taxon>
        <taxon>Tracheophyta</taxon>
        <taxon>Spermatophyta</taxon>
        <taxon>Magnoliopsida</taxon>
        <taxon>eudicotyledons</taxon>
        <taxon>Gunneridae</taxon>
        <taxon>Pentapetalae</taxon>
        <taxon>asterids</taxon>
        <taxon>lamiids</taxon>
        <taxon>Lamiales</taxon>
        <taxon>Orobanchaceae</taxon>
        <taxon>Pedicularideae</taxon>
        <taxon>Castillejinae</taxon>
        <taxon>Castilleja</taxon>
    </lineage>
</organism>
<dbReference type="AlphaFoldDB" id="A0ABD3BBS0"/>
<dbReference type="PANTHER" id="PTHR22835">
    <property type="entry name" value="ZINC FINGER FYVE DOMAIN CONTAINING PROTEIN"/>
    <property type="match status" value="1"/>
</dbReference>